<evidence type="ECO:0000256" key="4">
    <source>
        <dbReference type="ARBA" id="ARBA00022729"/>
    </source>
</evidence>
<organism evidence="6">
    <name type="scientific">Ignisphaera aggregans</name>
    <dbReference type="NCBI Taxonomy" id="334771"/>
    <lineage>
        <taxon>Archaea</taxon>
        <taxon>Thermoproteota</taxon>
        <taxon>Thermoprotei</taxon>
        <taxon>Desulfurococcales</taxon>
        <taxon>Desulfurococcaceae</taxon>
        <taxon>Ignisphaera</taxon>
    </lineage>
</organism>
<keyword evidence="5" id="KW-1133">Transmembrane helix</keyword>
<dbReference type="InterPro" id="IPR050492">
    <property type="entry name" value="Bact_metal-bind_prot9"/>
</dbReference>
<evidence type="ECO:0000256" key="3">
    <source>
        <dbReference type="ARBA" id="ARBA00022723"/>
    </source>
</evidence>
<evidence type="ECO:0000256" key="1">
    <source>
        <dbReference type="ARBA" id="ARBA00004196"/>
    </source>
</evidence>
<dbReference type="GO" id="GO:0046872">
    <property type="term" value="F:metal ion binding"/>
    <property type="evidence" value="ECO:0007669"/>
    <property type="project" value="UniProtKB-KW"/>
</dbReference>
<comment type="subcellular location">
    <subcellularLocation>
        <location evidence="1">Cell envelope</location>
    </subcellularLocation>
</comment>
<dbReference type="PANTHER" id="PTHR42953:SF1">
    <property type="entry name" value="METAL-BINDING PROTEIN HI_0362-RELATED"/>
    <property type="match status" value="1"/>
</dbReference>
<sequence>MCTFCKKFIKVCAQQCYEQSCRESAMKRLLTILFVVAVLGLQIAPYASVAGSGEGLTIVVTFPFLYNDVGALACEGDAVVNLVKPGIDPHEYQLTPSDIDLIKRADLIVSTGHTPFEIKIRELASSGQIRARLVELPSIEGVVLLRHPRTGALNYHGIQLYPQNYALLIKAIESTLEALRPECAEVYKANAEKMLQELSNLNSTVKKFSKLLAVVDLPPLQYIAAWLGLEVKHILVVEEGVPIMPQDYMEVEELLASAKHVIVMATKEGVAEARLRSMSREHGVAFISLPNPLLYNGTLDYLRVTAQIVNNVSLATGSPQTKGFSISTSMLVGVAALLAVIVVIVLYTWLRR</sequence>
<feature type="transmembrane region" description="Helical" evidence="5">
    <location>
        <begin position="330"/>
        <end position="350"/>
    </location>
</feature>
<keyword evidence="5" id="KW-0472">Membrane</keyword>
<dbReference type="Pfam" id="PF01297">
    <property type="entry name" value="ZnuA"/>
    <property type="match status" value="1"/>
</dbReference>
<feature type="transmembrane region" description="Helical" evidence="5">
    <location>
        <begin position="29"/>
        <end position="47"/>
    </location>
</feature>
<dbReference type="InterPro" id="IPR006127">
    <property type="entry name" value="ZnuA-like"/>
</dbReference>
<evidence type="ECO:0008006" key="7">
    <source>
        <dbReference type="Google" id="ProtNLM"/>
    </source>
</evidence>
<comment type="caution">
    <text evidence="6">The sequence shown here is derived from an EMBL/GenBank/DDBJ whole genome shotgun (WGS) entry which is preliminary data.</text>
</comment>
<accession>A0A7C4BD87</accession>
<dbReference type="Gene3D" id="3.40.50.1980">
    <property type="entry name" value="Nitrogenase molybdenum iron protein domain"/>
    <property type="match status" value="1"/>
</dbReference>
<reference evidence="6" key="1">
    <citation type="journal article" date="2020" name="mSystems">
        <title>Genome- and Community-Level Interaction Insights into Carbon Utilization and Element Cycling Functions of Hydrothermarchaeota in Hydrothermal Sediment.</title>
        <authorList>
            <person name="Zhou Z."/>
            <person name="Liu Y."/>
            <person name="Xu W."/>
            <person name="Pan J."/>
            <person name="Luo Z.H."/>
            <person name="Li M."/>
        </authorList>
    </citation>
    <scope>NUCLEOTIDE SEQUENCE [LARGE SCALE GENOMIC DNA]</scope>
    <source>
        <strain evidence="6">SpSt-732</strain>
    </source>
</reference>
<dbReference type="EMBL" id="DTFF01000039">
    <property type="protein sequence ID" value="HGI87597.1"/>
    <property type="molecule type" value="Genomic_DNA"/>
</dbReference>
<keyword evidence="5" id="KW-0812">Transmembrane</keyword>
<proteinExistence type="predicted"/>
<dbReference type="SUPFAM" id="SSF53807">
    <property type="entry name" value="Helical backbone' metal receptor"/>
    <property type="match status" value="1"/>
</dbReference>
<evidence type="ECO:0000256" key="2">
    <source>
        <dbReference type="ARBA" id="ARBA00022448"/>
    </source>
</evidence>
<keyword evidence="3" id="KW-0479">Metal-binding</keyword>
<dbReference type="AlphaFoldDB" id="A0A7C4BD87"/>
<keyword evidence="4" id="KW-0732">Signal</keyword>
<dbReference type="PANTHER" id="PTHR42953">
    <property type="entry name" value="HIGH-AFFINITY ZINC UPTAKE SYSTEM PROTEIN ZNUA-RELATED"/>
    <property type="match status" value="1"/>
</dbReference>
<evidence type="ECO:0000256" key="5">
    <source>
        <dbReference type="SAM" id="Phobius"/>
    </source>
</evidence>
<dbReference type="GO" id="GO:0030001">
    <property type="term" value="P:metal ion transport"/>
    <property type="evidence" value="ECO:0007669"/>
    <property type="project" value="InterPro"/>
</dbReference>
<evidence type="ECO:0000313" key="6">
    <source>
        <dbReference type="EMBL" id="HGI87597.1"/>
    </source>
</evidence>
<name>A0A7C4BD87_9CREN</name>
<keyword evidence="2" id="KW-0813">Transport</keyword>
<gene>
    <name evidence="6" type="ORF">ENV14_04295</name>
</gene>
<protein>
    <recommendedName>
        <fullName evidence="7">Zinc ABC transporter substrate-binding protein</fullName>
    </recommendedName>
</protein>